<feature type="transmembrane region" description="Helical" evidence="6">
    <location>
        <begin position="243"/>
        <end position="265"/>
    </location>
</feature>
<feature type="transmembrane region" description="Helical" evidence="6">
    <location>
        <begin position="113"/>
        <end position="130"/>
    </location>
</feature>
<feature type="transmembrane region" description="Helical" evidence="6">
    <location>
        <begin position="285"/>
        <end position="309"/>
    </location>
</feature>
<dbReference type="RefSeq" id="WP_142452648.1">
    <property type="nucleotide sequence ID" value="NZ_FXTP01000001.1"/>
</dbReference>
<feature type="transmembrane region" description="Helical" evidence="6">
    <location>
        <begin position="436"/>
        <end position="454"/>
    </location>
</feature>
<evidence type="ECO:0000256" key="1">
    <source>
        <dbReference type="ARBA" id="ARBA00004651"/>
    </source>
</evidence>
<feature type="transmembrane region" description="Helical" evidence="6">
    <location>
        <begin position="218"/>
        <end position="237"/>
    </location>
</feature>
<dbReference type="PANTHER" id="PTHR30250:SF11">
    <property type="entry name" value="O-ANTIGEN TRANSPORTER-RELATED"/>
    <property type="match status" value="1"/>
</dbReference>
<comment type="subcellular location">
    <subcellularLocation>
        <location evidence="1">Cell membrane</location>
        <topology evidence="1">Multi-pass membrane protein</topology>
    </subcellularLocation>
</comment>
<evidence type="ECO:0000313" key="8">
    <source>
        <dbReference type="Proteomes" id="UP000317557"/>
    </source>
</evidence>
<dbReference type="Proteomes" id="UP000317557">
    <property type="component" value="Unassembled WGS sequence"/>
</dbReference>
<feature type="transmembrane region" description="Helical" evidence="6">
    <location>
        <begin position="80"/>
        <end position="101"/>
    </location>
</feature>
<dbReference type="InterPro" id="IPR002797">
    <property type="entry name" value="Polysacc_synth"/>
</dbReference>
<evidence type="ECO:0000256" key="6">
    <source>
        <dbReference type="SAM" id="Phobius"/>
    </source>
</evidence>
<dbReference type="GO" id="GO:0005886">
    <property type="term" value="C:plasma membrane"/>
    <property type="evidence" value="ECO:0007669"/>
    <property type="project" value="UniProtKB-SubCell"/>
</dbReference>
<feature type="transmembrane region" description="Helical" evidence="6">
    <location>
        <begin position="37"/>
        <end position="59"/>
    </location>
</feature>
<evidence type="ECO:0000256" key="2">
    <source>
        <dbReference type="ARBA" id="ARBA00022475"/>
    </source>
</evidence>
<keyword evidence="2" id="KW-1003">Cell membrane</keyword>
<dbReference type="AlphaFoldDB" id="A0A521AGZ9"/>
<feature type="transmembrane region" description="Helical" evidence="6">
    <location>
        <begin position="411"/>
        <end position="430"/>
    </location>
</feature>
<dbReference type="InterPro" id="IPR050833">
    <property type="entry name" value="Poly_Biosynth_Transport"/>
</dbReference>
<evidence type="ECO:0000313" key="7">
    <source>
        <dbReference type="EMBL" id="SMO33980.1"/>
    </source>
</evidence>
<dbReference type="PANTHER" id="PTHR30250">
    <property type="entry name" value="PST FAMILY PREDICTED COLANIC ACID TRANSPORTER"/>
    <property type="match status" value="1"/>
</dbReference>
<dbReference type="Pfam" id="PF01943">
    <property type="entry name" value="Polysacc_synt"/>
    <property type="match status" value="1"/>
</dbReference>
<feature type="transmembrane region" description="Helical" evidence="6">
    <location>
        <begin position="166"/>
        <end position="188"/>
    </location>
</feature>
<keyword evidence="4 6" id="KW-1133">Transmembrane helix</keyword>
<feature type="transmembrane region" description="Helical" evidence="6">
    <location>
        <begin position="380"/>
        <end position="399"/>
    </location>
</feature>
<accession>A0A521AGZ9</accession>
<keyword evidence="8" id="KW-1185">Reference proteome</keyword>
<feature type="transmembrane region" description="Helical" evidence="6">
    <location>
        <begin position="142"/>
        <end position="160"/>
    </location>
</feature>
<dbReference type="EMBL" id="FXTP01000001">
    <property type="protein sequence ID" value="SMO33980.1"/>
    <property type="molecule type" value="Genomic_DNA"/>
</dbReference>
<organism evidence="7 8">
    <name type="scientific">Gracilimonas mengyeensis</name>
    <dbReference type="NCBI Taxonomy" id="1302730"/>
    <lineage>
        <taxon>Bacteria</taxon>
        <taxon>Pseudomonadati</taxon>
        <taxon>Balneolota</taxon>
        <taxon>Balneolia</taxon>
        <taxon>Balneolales</taxon>
        <taxon>Balneolaceae</taxon>
        <taxon>Gracilimonas</taxon>
    </lineage>
</organism>
<evidence type="ECO:0000256" key="3">
    <source>
        <dbReference type="ARBA" id="ARBA00022692"/>
    </source>
</evidence>
<evidence type="ECO:0000256" key="4">
    <source>
        <dbReference type="ARBA" id="ARBA00022989"/>
    </source>
</evidence>
<gene>
    <name evidence="7" type="ORF">SAMN06265219_101117</name>
</gene>
<proteinExistence type="predicted"/>
<sequence>MAKLKEKAFWILTGDIAGRGLSFLSSIYLARVLGSEFYGLITVAISVLGYATWFSDLGLNSIGTRETAKPPEKRIFRVLEVFRTKLFLGIIVLLLSVSIVYFLDMGSTEKQVILGYLFSIIPYMALLEWFYSGKQEFGKIALSKVLNGGVYFLLVITFVSSSGDVALVPVLYAAGISLAALTLGAFAFREKTFSLPSRGIQVYTDLVKTSSVIGLGKFFAQMVQLLPQLLIGTLLSLSDAGQYGAAFRIIIIAMMIDRVFVNLLLPNLASTWTKNPALATRRISIVYRLVMATGVLIALIFAITAGPVIDILYGAEYQQSVLILQLLSIMIAATFVNSLFSFGLIATNKDKEYFLSTSFGGIISAVLICGFALFGNVYSVAVSVFLSELIITAFTYYWFRKVIPLKIIKPILLTVLPALVLFFASVVSPLHPLLNVFIATFIYLIVIFKSDLVSKEQMSWAKEKMGA</sequence>
<name>A0A521AGZ9_9BACT</name>
<keyword evidence="5 6" id="KW-0472">Membrane</keyword>
<feature type="transmembrane region" description="Helical" evidence="6">
    <location>
        <begin position="353"/>
        <end position="374"/>
    </location>
</feature>
<protein>
    <submittedName>
        <fullName evidence="7">Membrane protein involved in the export of O-antigen and teichoic acid</fullName>
    </submittedName>
</protein>
<keyword evidence="3 6" id="KW-0812">Transmembrane</keyword>
<reference evidence="7 8" key="1">
    <citation type="submission" date="2017-05" db="EMBL/GenBank/DDBJ databases">
        <authorList>
            <person name="Varghese N."/>
            <person name="Submissions S."/>
        </authorList>
    </citation>
    <scope>NUCLEOTIDE SEQUENCE [LARGE SCALE GENOMIC DNA]</scope>
    <source>
        <strain evidence="7 8">DSM 21985</strain>
    </source>
</reference>
<feature type="transmembrane region" description="Helical" evidence="6">
    <location>
        <begin position="321"/>
        <end position="346"/>
    </location>
</feature>
<evidence type="ECO:0000256" key="5">
    <source>
        <dbReference type="ARBA" id="ARBA00023136"/>
    </source>
</evidence>
<dbReference type="OrthoDB" id="9815702at2"/>